<dbReference type="EMBL" id="BAAAQD010000029">
    <property type="protein sequence ID" value="GAA1560668.1"/>
    <property type="molecule type" value="Genomic_DNA"/>
</dbReference>
<dbReference type="Pfam" id="PF00668">
    <property type="entry name" value="Condensation"/>
    <property type="match status" value="1"/>
</dbReference>
<evidence type="ECO:0000259" key="1">
    <source>
        <dbReference type="Pfam" id="PF00668"/>
    </source>
</evidence>
<organism evidence="2 3">
    <name type="scientific">Dactylosporangium maewongense</name>
    <dbReference type="NCBI Taxonomy" id="634393"/>
    <lineage>
        <taxon>Bacteria</taxon>
        <taxon>Bacillati</taxon>
        <taxon>Actinomycetota</taxon>
        <taxon>Actinomycetes</taxon>
        <taxon>Micromonosporales</taxon>
        <taxon>Micromonosporaceae</taxon>
        <taxon>Dactylosporangium</taxon>
    </lineage>
</organism>
<dbReference type="InterPro" id="IPR001242">
    <property type="entry name" value="Condensation_dom"/>
</dbReference>
<reference evidence="3" key="1">
    <citation type="journal article" date="2019" name="Int. J. Syst. Evol. Microbiol.">
        <title>The Global Catalogue of Microorganisms (GCM) 10K type strain sequencing project: providing services to taxonomists for standard genome sequencing and annotation.</title>
        <authorList>
            <consortium name="The Broad Institute Genomics Platform"/>
            <consortium name="The Broad Institute Genome Sequencing Center for Infectious Disease"/>
            <person name="Wu L."/>
            <person name="Ma J."/>
        </authorList>
    </citation>
    <scope>NUCLEOTIDE SEQUENCE [LARGE SCALE GENOMIC DNA]</scope>
    <source>
        <strain evidence="3">JCM 15933</strain>
    </source>
</reference>
<evidence type="ECO:0000313" key="3">
    <source>
        <dbReference type="Proteomes" id="UP001501470"/>
    </source>
</evidence>
<gene>
    <name evidence="2" type="ORF">GCM10009827_097460</name>
</gene>
<accession>A0ABP4NKW6</accession>
<name>A0ABP4NKW6_9ACTN</name>
<proteinExistence type="predicted"/>
<dbReference type="SUPFAM" id="SSF52777">
    <property type="entry name" value="CoA-dependent acyltransferases"/>
    <property type="match status" value="2"/>
</dbReference>
<feature type="domain" description="Condensation" evidence="1">
    <location>
        <begin position="55"/>
        <end position="325"/>
    </location>
</feature>
<keyword evidence="3" id="KW-1185">Reference proteome</keyword>
<evidence type="ECO:0000313" key="2">
    <source>
        <dbReference type="EMBL" id="GAA1560668.1"/>
    </source>
</evidence>
<dbReference type="InterPro" id="IPR023213">
    <property type="entry name" value="CAT-like_dom_sf"/>
</dbReference>
<dbReference type="Proteomes" id="UP001501470">
    <property type="component" value="Unassembled WGS sequence"/>
</dbReference>
<dbReference type="Gene3D" id="3.30.559.10">
    <property type="entry name" value="Chloramphenicol acetyltransferase-like domain"/>
    <property type="match status" value="1"/>
</dbReference>
<dbReference type="Gene3D" id="3.30.559.30">
    <property type="entry name" value="Nonribosomal peptide synthetase, condensation domain"/>
    <property type="match status" value="1"/>
</dbReference>
<sequence>MISVEFAGEGSGEDELSWGQREIWHALVDQKTWMPIGGTLPLPAGHTLEDAVEQLRYLMSRYPSMRTRLKFEADGTPRQVVHAAGTIELEVVDAGDGDPLEAGRAVQRRYEETDLDLAAEWPVRMAIVEQHGTPTHLVAIMSHLVTDGGGSAVMLAESARHETAPVDGLQALDQVRWQRSPAGQRQSASAIRHWANTMRAIPLRRLTGDGDPQQPRYWRGELTSVALELALRTLAARTQVDPAAIMQTVYAVTMARVGGVNPVATRLVTSNRFRPGLAAVVGPVSQTSLCSMDVAGQPFAEALDRVRRAAMTAHKYGYYDRARLEEVTAEVVRERGPELDLESFYNDRRGPLRPEVVDPADIRAALPRTTMRWPIKRDEVYARIFLNVDDGTVFGSAGEILLRIEIDTHHVAPATAEALLFGMEETAVTEAIGP</sequence>
<protein>
    <recommendedName>
        <fullName evidence="1">Condensation domain-containing protein</fullName>
    </recommendedName>
</protein>
<comment type="caution">
    <text evidence="2">The sequence shown here is derived from an EMBL/GenBank/DDBJ whole genome shotgun (WGS) entry which is preliminary data.</text>
</comment>